<evidence type="ECO:0000256" key="5">
    <source>
        <dbReference type="ARBA" id="ARBA00038105"/>
    </source>
</evidence>
<keyword evidence="9" id="KW-1185">Reference proteome</keyword>
<dbReference type="InterPro" id="IPR036869">
    <property type="entry name" value="J_dom_sf"/>
</dbReference>
<dbReference type="PANTHER" id="PTHR12763">
    <property type="match status" value="1"/>
</dbReference>
<evidence type="ECO:0000256" key="4">
    <source>
        <dbReference type="ARBA" id="ARBA00023136"/>
    </source>
</evidence>
<dbReference type="SMART" id="SM00271">
    <property type="entry name" value="DnaJ"/>
    <property type="match status" value="1"/>
</dbReference>
<keyword evidence="2 6" id="KW-0812">Transmembrane</keyword>
<dbReference type="PANTHER" id="PTHR12763:SF28">
    <property type="entry name" value="GEO10507P1-RELATED"/>
    <property type="match status" value="1"/>
</dbReference>
<reference evidence="9" key="1">
    <citation type="journal article" date="2019" name="Int. J. Syst. Evol. Microbiol.">
        <title>The Global Catalogue of Microorganisms (GCM) 10K type strain sequencing project: providing services to taxonomists for standard genome sequencing and annotation.</title>
        <authorList>
            <consortium name="The Broad Institute Genomics Platform"/>
            <consortium name="The Broad Institute Genome Sequencing Center for Infectious Disease"/>
            <person name="Wu L."/>
            <person name="Ma J."/>
        </authorList>
    </citation>
    <scope>NUCLEOTIDE SEQUENCE [LARGE SCALE GENOMIC DNA]</scope>
    <source>
        <strain evidence="9">CGMCC 1.15304</strain>
    </source>
</reference>
<dbReference type="PRINTS" id="PR00625">
    <property type="entry name" value="JDOMAIN"/>
</dbReference>
<dbReference type="PROSITE" id="PS50076">
    <property type="entry name" value="DNAJ_2"/>
    <property type="match status" value="1"/>
</dbReference>
<evidence type="ECO:0000256" key="2">
    <source>
        <dbReference type="ARBA" id="ARBA00022692"/>
    </source>
</evidence>
<keyword evidence="3 6" id="KW-1133">Transmembrane helix</keyword>
<evidence type="ECO:0000313" key="9">
    <source>
        <dbReference type="Proteomes" id="UP001595776"/>
    </source>
</evidence>
<comment type="caution">
    <text evidence="8">The sequence shown here is derived from an EMBL/GenBank/DDBJ whole genome shotgun (WGS) entry which is preliminary data.</text>
</comment>
<name>A0ABV8UGS5_9PROT</name>
<dbReference type="Pfam" id="PF00226">
    <property type="entry name" value="DnaJ"/>
    <property type="match status" value="1"/>
</dbReference>
<dbReference type="SUPFAM" id="SSF46565">
    <property type="entry name" value="Chaperone J-domain"/>
    <property type="match status" value="1"/>
</dbReference>
<evidence type="ECO:0000256" key="6">
    <source>
        <dbReference type="SAM" id="Phobius"/>
    </source>
</evidence>
<comment type="subcellular location">
    <subcellularLocation>
        <location evidence="1">Membrane</location>
        <topology evidence="1">Single-pass membrane protein</topology>
    </subcellularLocation>
</comment>
<evidence type="ECO:0000256" key="1">
    <source>
        <dbReference type="ARBA" id="ARBA00004167"/>
    </source>
</evidence>
<comment type="similarity">
    <text evidence="5">Belongs to the TIM14 family.</text>
</comment>
<feature type="domain" description="J" evidence="7">
    <location>
        <begin position="96"/>
        <end position="147"/>
    </location>
</feature>
<dbReference type="Proteomes" id="UP001595776">
    <property type="component" value="Unassembled WGS sequence"/>
</dbReference>
<evidence type="ECO:0000256" key="3">
    <source>
        <dbReference type="ARBA" id="ARBA00022989"/>
    </source>
</evidence>
<accession>A0ABV8UGS5</accession>
<feature type="transmembrane region" description="Helical" evidence="6">
    <location>
        <begin position="35"/>
        <end position="67"/>
    </location>
</feature>
<dbReference type="EMBL" id="JBHSCR010000036">
    <property type="protein sequence ID" value="MFC4349810.1"/>
    <property type="molecule type" value="Genomic_DNA"/>
</dbReference>
<gene>
    <name evidence="8" type="ORF">ACFO5Q_18320</name>
</gene>
<dbReference type="Gene3D" id="1.10.287.110">
    <property type="entry name" value="DnaJ domain"/>
    <property type="match status" value="1"/>
</dbReference>
<proteinExistence type="inferred from homology"/>
<dbReference type="CDD" id="cd06257">
    <property type="entry name" value="DnaJ"/>
    <property type="match status" value="1"/>
</dbReference>
<sequence>MIAWLVIGLILAFSLLVLLNWWANADVETAKRSLFWAIVGLCALFGVVMLAAGKGFLAVIPAGFAAWRMFGTKASERLKSKSEGRARSSGGMTRQEALDVLGLEDGASEQEINQAYRKLMAQCHPDKGGNDYLAGKLNEAKQTLLGR</sequence>
<keyword evidence="4 6" id="KW-0472">Membrane</keyword>
<protein>
    <submittedName>
        <fullName evidence="8">DnaJ domain-containing protein</fullName>
    </submittedName>
</protein>
<evidence type="ECO:0000313" key="8">
    <source>
        <dbReference type="EMBL" id="MFC4349810.1"/>
    </source>
</evidence>
<dbReference type="InterPro" id="IPR001623">
    <property type="entry name" value="DnaJ_domain"/>
</dbReference>
<dbReference type="RefSeq" id="WP_068144554.1">
    <property type="nucleotide sequence ID" value="NZ_JBHSCR010000036.1"/>
</dbReference>
<organism evidence="8 9">
    <name type="scientific">Kordiimonas lipolytica</name>
    <dbReference type="NCBI Taxonomy" id="1662421"/>
    <lineage>
        <taxon>Bacteria</taxon>
        <taxon>Pseudomonadati</taxon>
        <taxon>Pseudomonadota</taxon>
        <taxon>Alphaproteobacteria</taxon>
        <taxon>Kordiimonadales</taxon>
        <taxon>Kordiimonadaceae</taxon>
        <taxon>Kordiimonas</taxon>
    </lineage>
</organism>
<evidence type="ECO:0000259" key="7">
    <source>
        <dbReference type="PROSITE" id="PS50076"/>
    </source>
</evidence>